<dbReference type="SUPFAM" id="SSF56925">
    <property type="entry name" value="OMPA-like"/>
    <property type="match status" value="1"/>
</dbReference>
<reference evidence="1 2" key="1">
    <citation type="submission" date="2017-08" db="EMBL/GenBank/DDBJ databases">
        <title>The complete genome sequence of Maribacter sp. B1, isolated from deep-sea sediment.</title>
        <authorList>
            <person name="Wu Y.-H."/>
            <person name="Cheng H."/>
            <person name="Xu X.-W."/>
        </authorList>
    </citation>
    <scope>NUCLEOTIDE SEQUENCE [LARGE SCALE GENOMIC DNA]</scope>
    <source>
        <strain evidence="1 2">B1</strain>
    </source>
</reference>
<name>A0A223V418_9FLAO</name>
<proteinExistence type="predicted"/>
<evidence type="ECO:0000313" key="1">
    <source>
        <dbReference type="EMBL" id="ASV30145.1"/>
    </source>
</evidence>
<evidence type="ECO:0000313" key="2">
    <source>
        <dbReference type="Proteomes" id="UP000215244"/>
    </source>
</evidence>
<dbReference type="GO" id="GO:0019867">
    <property type="term" value="C:outer membrane"/>
    <property type="evidence" value="ECO:0007669"/>
    <property type="project" value="InterPro"/>
</dbReference>
<dbReference type="Proteomes" id="UP000215244">
    <property type="component" value="Chromosome"/>
</dbReference>
<dbReference type="Gene3D" id="2.40.160.20">
    <property type="match status" value="1"/>
</dbReference>
<gene>
    <name evidence="1" type="ORF">CJ263_07860</name>
</gene>
<dbReference type="PANTHER" id="PTHR36920:SF1">
    <property type="entry name" value="OUTER MEMBRANE PROTEIN W"/>
    <property type="match status" value="1"/>
</dbReference>
<sequence length="218" mass="23652">MRKITFILFVMVLVSLSSYAQDNQASNSSMDFNKWQVRLRGIVVAPNESATIEAIGGDVDISTSVVPELDFTYFFTEHWAAELILGTTKHDVEAVSTAAGDIDLGSVWLLPPTLTAQYHFTGGALKPYLGAGINYTIFYGVDEGPTADDVTYDNSFGFALQAGLDYDLNDKWFINVDLKKLFLNTTATVDATTALGATVDADVDIDPLIIGVGIGMRF</sequence>
<organism evidence="1 2">
    <name type="scientific">Maribacter cobaltidurans</name>
    <dbReference type="NCBI Taxonomy" id="1178778"/>
    <lineage>
        <taxon>Bacteria</taxon>
        <taxon>Pseudomonadati</taxon>
        <taxon>Bacteroidota</taxon>
        <taxon>Flavobacteriia</taxon>
        <taxon>Flavobacteriales</taxon>
        <taxon>Flavobacteriaceae</taxon>
        <taxon>Maribacter</taxon>
    </lineage>
</organism>
<dbReference type="GO" id="GO:0055085">
    <property type="term" value="P:transmembrane transport"/>
    <property type="evidence" value="ECO:0007669"/>
    <property type="project" value="TreeGrafter"/>
</dbReference>
<dbReference type="KEGG" id="marb:CJ263_07860"/>
<dbReference type="AlphaFoldDB" id="A0A223V418"/>
<dbReference type="InterPro" id="IPR005618">
    <property type="entry name" value="OMPW"/>
</dbReference>
<dbReference type="Pfam" id="PF03922">
    <property type="entry name" value="OmpW"/>
    <property type="match status" value="1"/>
</dbReference>
<dbReference type="EMBL" id="CP022957">
    <property type="protein sequence ID" value="ASV30145.1"/>
    <property type="molecule type" value="Genomic_DNA"/>
</dbReference>
<dbReference type="OrthoDB" id="9807574at2"/>
<keyword evidence="2" id="KW-1185">Reference proteome</keyword>
<protein>
    <submittedName>
        <fullName evidence="1">OmpW family protein</fullName>
    </submittedName>
</protein>
<dbReference type="PANTHER" id="PTHR36920">
    <property type="match status" value="1"/>
</dbReference>
<dbReference type="InterPro" id="IPR011250">
    <property type="entry name" value="OMP/PagP_B-barrel"/>
</dbReference>
<dbReference type="RefSeq" id="WP_094996766.1">
    <property type="nucleotide sequence ID" value="NZ_BMJL01000002.1"/>
</dbReference>
<accession>A0A223V418</accession>